<accession>A0A0E9VNU4</accession>
<feature type="region of interest" description="Disordered" evidence="1">
    <location>
        <begin position="1"/>
        <end position="27"/>
    </location>
</feature>
<name>A0A0E9VNU4_ANGAN</name>
<dbReference type="AlphaFoldDB" id="A0A0E9VNU4"/>
<protein>
    <submittedName>
        <fullName evidence="2">Uncharacterized protein</fullName>
    </submittedName>
</protein>
<reference evidence="2" key="1">
    <citation type="submission" date="2014-11" db="EMBL/GenBank/DDBJ databases">
        <authorList>
            <person name="Amaro Gonzalez C."/>
        </authorList>
    </citation>
    <scope>NUCLEOTIDE SEQUENCE</scope>
</reference>
<evidence type="ECO:0000256" key="1">
    <source>
        <dbReference type="SAM" id="MobiDB-lite"/>
    </source>
</evidence>
<evidence type="ECO:0000313" key="2">
    <source>
        <dbReference type="EMBL" id="JAH79706.1"/>
    </source>
</evidence>
<organism evidence="2">
    <name type="scientific">Anguilla anguilla</name>
    <name type="common">European freshwater eel</name>
    <name type="synonym">Muraena anguilla</name>
    <dbReference type="NCBI Taxonomy" id="7936"/>
    <lineage>
        <taxon>Eukaryota</taxon>
        <taxon>Metazoa</taxon>
        <taxon>Chordata</taxon>
        <taxon>Craniata</taxon>
        <taxon>Vertebrata</taxon>
        <taxon>Euteleostomi</taxon>
        <taxon>Actinopterygii</taxon>
        <taxon>Neopterygii</taxon>
        <taxon>Teleostei</taxon>
        <taxon>Anguilliformes</taxon>
        <taxon>Anguillidae</taxon>
        <taxon>Anguilla</taxon>
    </lineage>
</organism>
<sequence>MGVAVISAGVEKEGEGETNEEGPSPLSWAQRHGYLCRENDLCHPLEQ</sequence>
<proteinExistence type="predicted"/>
<reference evidence="2" key="2">
    <citation type="journal article" date="2015" name="Fish Shellfish Immunol.">
        <title>Early steps in the European eel (Anguilla anguilla)-Vibrio vulnificus interaction in the gills: Role of the RtxA13 toxin.</title>
        <authorList>
            <person name="Callol A."/>
            <person name="Pajuelo D."/>
            <person name="Ebbesson L."/>
            <person name="Teles M."/>
            <person name="MacKenzie S."/>
            <person name="Amaro C."/>
        </authorList>
    </citation>
    <scope>NUCLEOTIDE SEQUENCE</scope>
</reference>
<dbReference type="EMBL" id="GBXM01028871">
    <property type="protein sequence ID" value="JAH79706.1"/>
    <property type="molecule type" value="Transcribed_RNA"/>
</dbReference>